<keyword evidence="6" id="KW-0067">ATP-binding</keyword>
<dbReference type="Gene3D" id="3.40.50.300">
    <property type="entry name" value="P-loop containing nucleotide triphosphate hydrolases"/>
    <property type="match status" value="1"/>
</dbReference>
<dbReference type="InterPro" id="IPR003593">
    <property type="entry name" value="AAA+_ATPase"/>
</dbReference>
<sequence>MKARGLGIIYISHRLAEIFEIGDRVTILRDGKKVRDAQIKEITLDQMVRDMVGRKIKDYYFKEKAPIGETVLMVKGLSRKGAFQDINFYLRKGEILGISGLVGAGRTELARAIVGADPIDEGEIFLNGKKVNVKSPSHALELGIGLIPEDRKRDGLLLCRPVEENISLSILKRIARFWVIDFRRLFETVTDYVNQLRIVTPSLDQLAESLSGGNQQKLVLARWLASKCKILIMDEPTRGVDVGAKVDIYHLMNHLVKEGISIIFISSELPEILSLSDRIIVMCEGRITKEFLPEETSQEEILEFSLPQDKRKVAT</sequence>
<evidence type="ECO:0000313" key="10">
    <source>
        <dbReference type="EMBL" id="RLE13292.1"/>
    </source>
</evidence>
<dbReference type="SUPFAM" id="SSF52540">
    <property type="entry name" value="P-loop containing nucleoside triphosphate hydrolases"/>
    <property type="match status" value="2"/>
</dbReference>
<dbReference type="PROSITE" id="PS00211">
    <property type="entry name" value="ABC_TRANSPORTER_1"/>
    <property type="match status" value="1"/>
</dbReference>
<evidence type="ECO:0000256" key="5">
    <source>
        <dbReference type="ARBA" id="ARBA00022741"/>
    </source>
</evidence>
<evidence type="ECO:0000256" key="3">
    <source>
        <dbReference type="ARBA" id="ARBA00022597"/>
    </source>
</evidence>
<reference evidence="10 11" key="1">
    <citation type="submission" date="2018-06" db="EMBL/GenBank/DDBJ databases">
        <title>Extensive metabolic versatility and redundancy in microbially diverse, dynamic hydrothermal sediments.</title>
        <authorList>
            <person name="Dombrowski N."/>
            <person name="Teske A."/>
            <person name="Baker B.J."/>
        </authorList>
    </citation>
    <scope>NUCLEOTIDE SEQUENCE [LARGE SCALE GENOMIC DNA]</scope>
    <source>
        <strain evidence="10">B3_G15</strain>
    </source>
</reference>
<keyword evidence="5" id="KW-0547">Nucleotide-binding</keyword>
<keyword evidence="4" id="KW-0677">Repeat</keyword>
<keyword evidence="2" id="KW-1003">Cell membrane</keyword>
<dbReference type="Proteomes" id="UP000280417">
    <property type="component" value="Unassembled WGS sequence"/>
</dbReference>
<keyword evidence="1" id="KW-0813">Transport</keyword>
<evidence type="ECO:0000256" key="2">
    <source>
        <dbReference type="ARBA" id="ARBA00022475"/>
    </source>
</evidence>
<name>A0A662DGL6_UNCAE</name>
<accession>A0A662DGL6</accession>
<evidence type="ECO:0000256" key="1">
    <source>
        <dbReference type="ARBA" id="ARBA00022448"/>
    </source>
</evidence>
<dbReference type="SMART" id="SM00382">
    <property type="entry name" value="AAA"/>
    <property type="match status" value="1"/>
</dbReference>
<dbReference type="InterPro" id="IPR003439">
    <property type="entry name" value="ABC_transporter-like_ATP-bd"/>
</dbReference>
<dbReference type="EMBL" id="QMQA01000105">
    <property type="protein sequence ID" value="RLE13292.1"/>
    <property type="molecule type" value="Genomic_DNA"/>
</dbReference>
<dbReference type="PANTHER" id="PTHR43790">
    <property type="entry name" value="CARBOHYDRATE TRANSPORT ATP-BINDING PROTEIN MG119-RELATED"/>
    <property type="match status" value="1"/>
</dbReference>
<evidence type="ECO:0000256" key="4">
    <source>
        <dbReference type="ARBA" id="ARBA00022737"/>
    </source>
</evidence>
<dbReference type="AlphaFoldDB" id="A0A662DGL6"/>
<dbReference type="Pfam" id="PF00005">
    <property type="entry name" value="ABC_tran"/>
    <property type="match status" value="1"/>
</dbReference>
<dbReference type="InterPro" id="IPR017871">
    <property type="entry name" value="ABC_transporter-like_CS"/>
</dbReference>
<evidence type="ECO:0000313" key="11">
    <source>
        <dbReference type="Proteomes" id="UP000280417"/>
    </source>
</evidence>
<evidence type="ECO:0000256" key="7">
    <source>
        <dbReference type="ARBA" id="ARBA00022967"/>
    </source>
</evidence>
<proteinExistence type="predicted"/>
<dbReference type="PANTHER" id="PTHR43790:SF3">
    <property type="entry name" value="D-ALLOSE IMPORT ATP-BINDING PROTEIN ALSA-RELATED"/>
    <property type="match status" value="1"/>
</dbReference>
<keyword evidence="8" id="KW-0472">Membrane</keyword>
<evidence type="ECO:0000256" key="6">
    <source>
        <dbReference type="ARBA" id="ARBA00022840"/>
    </source>
</evidence>
<keyword evidence="7" id="KW-1278">Translocase</keyword>
<dbReference type="GO" id="GO:0005524">
    <property type="term" value="F:ATP binding"/>
    <property type="evidence" value="ECO:0007669"/>
    <property type="project" value="UniProtKB-KW"/>
</dbReference>
<protein>
    <recommendedName>
        <fullName evidence="9">ABC transporter domain-containing protein</fullName>
    </recommendedName>
</protein>
<keyword evidence="3" id="KW-0762">Sugar transport</keyword>
<feature type="domain" description="ABC transporter" evidence="9">
    <location>
        <begin position="54"/>
        <end position="309"/>
    </location>
</feature>
<comment type="caution">
    <text evidence="10">The sequence shown here is derived from an EMBL/GenBank/DDBJ whole genome shotgun (WGS) entry which is preliminary data.</text>
</comment>
<dbReference type="GO" id="GO:0016887">
    <property type="term" value="F:ATP hydrolysis activity"/>
    <property type="evidence" value="ECO:0007669"/>
    <property type="project" value="InterPro"/>
</dbReference>
<dbReference type="CDD" id="cd03215">
    <property type="entry name" value="ABC_Carb_Monos_II"/>
    <property type="match status" value="1"/>
</dbReference>
<evidence type="ECO:0000256" key="8">
    <source>
        <dbReference type="ARBA" id="ARBA00023136"/>
    </source>
</evidence>
<dbReference type="InterPro" id="IPR050107">
    <property type="entry name" value="ABC_carbohydrate_import_ATPase"/>
</dbReference>
<gene>
    <name evidence="10" type="ORF">DRJ04_04610</name>
</gene>
<dbReference type="PROSITE" id="PS50893">
    <property type="entry name" value="ABC_TRANSPORTER_2"/>
    <property type="match status" value="1"/>
</dbReference>
<evidence type="ECO:0000259" key="9">
    <source>
        <dbReference type="PROSITE" id="PS50893"/>
    </source>
</evidence>
<organism evidence="10 11">
    <name type="scientific">Aerophobetes bacterium</name>
    <dbReference type="NCBI Taxonomy" id="2030807"/>
    <lineage>
        <taxon>Bacteria</taxon>
        <taxon>Candidatus Aerophobota</taxon>
    </lineage>
</organism>
<dbReference type="InterPro" id="IPR027417">
    <property type="entry name" value="P-loop_NTPase"/>
</dbReference>